<proteinExistence type="predicted"/>
<keyword evidence="3" id="KW-1185">Reference proteome</keyword>
<comment type="caution">
    <text evidence="2">The sequence shown here is derived from an EMBL/GenBank/DDBJ whole genome shotgun (WGS) entry which is preliminary data.</text>
</comment>
<protein>
    <submittedName>
        <fullName evidence="2">Uncharacterized protein</fullName>
    </submittedName>
</protein>
<reference evidence="2 3" key="1">
    <citation type="submission" date="2018-11" db="EMBL/GenBank/DDBJ databases">
        <title>Genome assembly of Steccherinum ochraceum LE-BIN_3174, the white-rot fungus of the Steccherinaceae family (The Residual Polyporoid clade, Polyporales, Basidiomycota).</title>
        <authorList>
            <person name="Fedorova T.V."/>
            <person name="Glazunova O.A."/>
            <person name="Landesman E.O."/>
            <person name="Moiseenko K.V."/>
            <person name="Psurtseva N.V."/>
            <person name="Savinova O.S."/>
            <person name="Shakhova N.V."/>
            <person name="Tyazhelova T.V."/>
            <person name="Vasina D.V."/>
        </authorList>
    </citation>
    <scope>NUCLEOTIDE SEQUENCE [LARGE SCALE GENOMIC DNA]</scope>
    <source>
        <strain evidence="2 3">LE-BIN_3174</strain>
    </source>
</reference>
<feature type="compositionally biased region" description="Low complexity" evidence="1">
    <location>
        <begin position="407"/>
        <end position="421"/>
    </location>
</feature>
<dbReference type="Proteomes" id="UP000292702">
    <property type="component" value="Unassembled WGS sequence"/>
</dbReference>
<feature type="region of interest" description="Disordered" evidence="1">
    <location>
        <begin position="563"/>
        <end position="637"/>
    </location>
</feature>
<evidence type="ECO:0000313" key="3">
    <source>
        <dbReference type="Proteomes" id="UP000292702"/>
    </source>
</evidence>
<sequence length="637" mass="71030">MQPNQLPPPPNQNPPPDQQQPLQHAPQPPNDFHPPPNHPHLPPNQPQPPPHQPQPPPHQLQPPPHQLHPNYPPHGPQPLPYAGQPWAAPGYYAYPPYAGQHGQYHHNGPAQALGTHEYPLEHPPLWPPPAPHQALGYPPAPQYPPPPPYPQQPLYPPAQPHAHPPNANVNHPAMRTRPNAEPRPGVFRFAVEIFAASDTKRTFTAETDMPYDDFDSRVRANLDGTPVPMTIAFRISGERGGFQTLATAEDFASVVERVAQKARGARSKPVSLEIKNLTPPPPSSSNKKGKGKRTREDDIPSLPEDDGSDEGDDTQLKAFKRLEKAVRCESHHGHCYVRKVKGEDTHRRLNHGEMTLWAKMISLGEADVYNPPNTINFDSVPKKPRNSNPSGTSQQSPVHVTIQNIHSSGFPSSSSISSQVSGEYTDFPYPSTQPRRPSTPPDQWRHSGFTTFTEGSSIDSSWRTEISDLALRHGITDSERHGAPSQAIPYYDTTFLLFTLDRDQPGFDFLFYEPHLRELSLNGSDSLCMIPIDLLSRVGDMGRERASRLQRYAMRNARLAFGFQRATPPTERSSAQPQAGPSSLMLEDIPTSGSIEDISDWEEVKSEAVDWDEEEEDEIDNYSEESRDPSDLEDLYA</sequence>
<feature type="compositionally biased region" description="Pro residues" evidence="1">
    <location>
        <begin position="138"/>
        <end position="163"/>
    </location>
</feature>
<feature type="compositionally biased region" description="Pro residues" evidence="1">
    <location>
        <begin position="121"/>
        <end position="131"/>
    </location>
</feature>
<feature type="region of interest" description="Disordered" evidence="1">
    <location>
        <begin position="103"/>
        <end position="181"/>
    </location>
</feature>
<accession>A0A4V2MWU2</accession>
<feature type="compositionally biased region" description="Pro residues" evidence="1">
    <location>
        <begin position="26"/>
        <end position="79"/>
    </location>
</feature>
<dbReference type="PANTHER" id="PTHR48125:SF12">
    <property type="entry name" value="AT HOOK TRANSCRIPTION FACTOR FAMILY-RELATED"/>
    <property type="match status" value="1"/>
</dbReference>
<name>A0A4V2MWU2_9APHY</name>
<dbReference type="OrthoDB" id="3237716at2759"/>
<feature type="compositionally biased region" description="Acidic residues" evidence="1">
    <location>
        <begin position="609"/>
        <end position="623"/>
    </location>
</feature>
<feature type="region of interest" description="Disordered" evidence="1">
    <location>
        <begin position="374"/>
        <end position="446"/>
    </location>
</feature>
<feature type="compositionally biased region" description="Acidic residues" evidence="1">
    <location>
        <begin position="303"/>
        <end position="313"/>
    </location>
</feature>
<feature type="compositionally biased region" description="Pro residues" evidence="1">
    <location>
        <begin position="1"/>
        <end position="18"/>
    </location>
</feature>
<evidence type="ECO:0000256" key="1">
    <source>
        <dbReference type="SAM" id="MobiDB-lite"/>
    </source>
</evidence>
<feature type="region of interest" description="Disordered" evidence="1">
    <location>
        <begin position="1"/>
        <end position="85"/>
    </location>
</feature>
<dbReference type="EMBL" id="RWJN01000093">
    <property type="protein sequence ID" value="TCD67567.1"/>
    <property type="molecule type" value="Genomic_DNA"/>
</dbReference>
<dbReference type="PANTHER" id="PTHR48125">
    <property type="entry name" value="LP07818P1"/>
    <property type="match status" value="1"/>
</dbReference>
<feature type="compositionally biased region" description="Polar residues" evidence="1">
    <location>
        <begin position="386"/>
        <end position="406"/>
    </location>
</feature>
<organism evidence="2 3">
    <name type="scientific">Steccherinum ochraceum</name>
    <dbReference type="NCBI Taxonomy" id="92696"/>
    <lineage>
        <taxon>Eukaryota</taxon>
        <taxon>Fungi</taxon>
        <taxon>Dikarya</taxon>
        <taxon>Basidiomycota</taxon>
        <taxon>Agaricomycotina</taxon>
        <taxon>Agaricomycetes</taxon>
        <taxon>Polyporales</taxon>
        <taxon>Steccherinaceae</taxon>
        <taxon>Steccherinum</taxon>
    </lineage>
</organism>
<feature type="compositionally biased region" description="Polar residues" evidence="1">
    <location>
        <begin position="570"/>
        <end position="581"/>
    </location>
</feature>
<dbReference type="AlphaFoldDB" id="A0A4V2MWU2"/>
<gene>
    <name evidence="2" type="ORF">EIP91_012264</name>
</gene>
<evidence type="ECO:0000313" key="2">
    <source>
        <dbReference type="EMBL" id="TCD67567.1"/>
    </source>
</evidence>
<feature type="region of interest" description="Disordered" evidence="1">
    <location>
        <begin position="262"/>
        <end position="313"/>
    </location>
</feature>